<proteinExistence type="predicted"/>
<evidence type="ECO:0000313" key="2">
    <source>
        <dbReference type="EMBL" id="TXL71654.1"/>
    </source>
</evidence>
<dbReference type="PANTHER" id="PTHR48207:SF4">
    <property type="entry name" value="BLL6097 PROTEIN"/>
    <property type="match status" value="1"/>
</dbReference>
<evidence type="ECO:0000313" key="3">
    <source>
        <dbReference type="Proteomes" id="UP000321638"/>
    </source>
</evidence>
<sequence>MFTPLAGKRVVDLTHVLAGPYVTHILRQLGADVIKIERPGTGDVMRAGRPGQSPPGFGLQFVGLNAGKRSVALDLKDSRGQDILRRLIATADILVENLRPGELRRLKLDYESAAALNPMLVYCSVSGWGQSGAFAGRAGYDQAIQAATGVMMMQGEPGEPPMKVGFPAIDIATGMNGACAVLSALLERERTGKGCRVDVAMADSALMLMIGPASTWSVGRIAAERFGNRSLASSPTSGVFPTADGWLSVAANTPEQGHRALEIIGRPALKDDPRFAPAGSKGGFFIVADLDGARAQFAAGLREGTAAHWEAAFNAAGIASAKVRTIEEYLDGAYRQTPGIQHRMDQPGYPQPVETLGAGFRVDGAAAGVAAPAPALGADSQAVLRDLGLSPDDIAELARDKVVQLSR</sequence>
<keyword evidence="1 2" id="KW-0808">Transferase</keyword>
<dbReference type="Gene3D" id="3.40.50.10540">
    <property type="entry name" value="Crotonobetainyl-coa:carnitine coa-transferase, domain 1"/>
    <property type="match status" value="1"/>
</dbReference>
<dbReference type="AlphaFoldDB" id="A0A5C8PET0"/>
<dbReference type="RefSeq" id="WP_147850566.1">
    <property type="nucleotide sequence ID" value="NZ_VDUZ01000041.1"/>
</dbReference>
<organism evidence="2 3">
    <name type="scientific">Vineibacter terrae</name>
    <dbReference type="NCBI Taxonomy" id="2586908"/>
    <lineage>
        <taxon>Bacteria</taxon>
        <taxon>Pseudomonadati</taxon>
        <taxon>Pseudomonadota</taxon>
        <taxon>Alphaproteobacteria</taxon>
        <taxon>Hyphomicrobiales</taxon>
        <taxon>Vineibacter</taxon>
    </lineage>
</organism>
<dbReference type="EMBL" id="VDUZ01000041">
    <property type="protein sequence ID" value="TXL71654.1"/>
    <property type="molecule type" value="Genomic_DNA"/>
</dbReference>
<dbReference type="InterPro" id="IPR050483">
    <property type="entry name" value="CoA-transferase_III_domain"/>
</dbReference>
<dbReference type="OrthoDB" id="5720311at2"/>
<accession>A0A5C8PET0</accession>
<gene>
    <name evidence="2" type="ORF">FHP25_29400</name>
</gene>
<dbReference type="InterPro" id="IPR003673">
    <property type="entry name" value="CoA-Trfase_fam_III"/>
</dbReference>
<name>A0A5C8PET0_9HYPH</name>
<keyword evidence="3" id="KW-1185">Reference proteome</keyword>
<evidence type="ECO:0000256" key="1">
    <source>
        <dbReference type="ARBA" id="ARBA00022679"/>
    </source>
</evidence>
<dbReference type="InterPro" id="IPR044855">
    <property type="entry name" value="CoA-Trfase_III_dom3_sf"/>
</dbReference>
<dbReference type="SUPFAM" id="SSF89796">
    <property type="entry name" value="CoA-transferase family III (CaiB/BaiF)"/>
    <property type="match status" value="1"/>
</dbReference>
<comment type="caution">
    <text evidence="2">The sequence shown here is derived from an EMBL/GenBank/DDBJ whole genome shotgun (WGS) entry which is preliminary data.</text>
</comment>
<dbReference type="PANTHER" id="PTHR48207">
    <property type="entry name" value="SUCCINATE--HYDROXYMETHYLGLUTARATE COA-TRANSFERASE"/>
    <property type="match status" value="1"/>
</dbReference>
<dbReference type="Gene3D" id="3.30.1540.10">
    <property type="entry name" value="formyl-coa transferase, domain 3"/>
    <property type="match status" value="1"/>
</dbReference>
<protein>
    <submittedName>
        <fullName evidence="2">CoA transferase</fullName>
    </submittedName>
</protein>
<dbReference type="GO" id="GO:0008410">
    <property type="term" value="F:CoA-transferase activity"/>
    <property type="evidence" value="ECO:0007669"/>
    <property type="project" value="TreeGrafter"/>
</dbReference>
<dbReference type="Proteomes" id="UP000321638">
    <property type="component" value="Unassembled WGS sequence"/>
</dbReference>
<dbReference type="Pfam" id="PF02515">
    <property type="entry name" value="CoA_transf_3"/>
    <property type="match status" value="1"/>
</dbReference>
<dbReference type="InterPro" id="IPR023606">
    <property type="entry name" value="CoA-Trfase_III_dom_1_sf"/>
</dbReference>
<reference evidence="2 3" key="1">
    <citation type="submission" date="2019-06" db="EMBL/GenBank/DDBJ databases">
        <title>New taxonomy in bacterial strain CC-CFT640, isolated from vineyard.</title>
        <authorList>
            <person name="Lin S.-Y."/>
            <person name="Tsai C.-F."/>
            <person name="Young C.-C."/>
        </authorList>
    </citation>
    <scope>NUCLEOTIDE SEQUENCE [LARGE SCALE GENOMIC DNA]</scope>
    <source>
        <strain evidence="2 3">CC-CFT640</strain>
    </source>
</reference>